<dbReference type="AlphaFoldDB" id="A0A101HIZ9"/>
<keyword evidence="1" id="KW-1133">Transmembrane helix</keyword>
<reference evidence="3" key="1">
    <citation type="journal article" date="2015" name="MBio">
        <title>Genome-Resolved Metagenomic Analysis Reveals Roles for Candidate Phyla and Other Microbial Community Members in Biogeochemical Transformations in Oil Reservoirs.</title>
        <authorList>
            <person name="Hu P."/>
            <person name="Tom L."/>
            <person name="Singh A."/>
            <person name="Thomas B.C."/>
            <person name="Baker B.J."/>
            <person name="Piceno Y.M."/>
            <person name="Andersen G.L."/>
            <person name="Banfield J.F."/>
        </authorList>
    </citation>
    <scope>NUCLEOTIDE SEQUENCE [LARGE SCALE GENOMIC DNA]</scope>
</reference>
<evidence type="ECO:0000313" key="2">
    <source>
        <dbReference type="EMBL" id="KUK77548.1"/>
    </source>
</evidence>
<evidence type="ECO:0000313" key="3">
    <source>
        <dbReference type="Proteomes" id="UP000053904"/>
    </source>
</evidence>
<gene>
    <name evidence="2" type="ORF">XD93_0253</name>
</gene>
<dbReference type="EMBL" id="LGGO01000023">
    <property type="protein sequence ID" value="KUK77548.1"/>
    <property type="molecule type" value="Genomic_DNA"/>
</dbReference>
<comment type="caution">
    <text evidence="2">The sequence shown here is derived from an EMBL/GenBank/DDBJ whole genome shotgun (WGS) entry which is preliminary data.</text>
</comment>
<feature type="transmembrane region" description="Helical" evidence="1">
    <location>
        <begin position="42"/>
        <end position="62"/>
    </location>
</feature>
<proteinExistence type="predicted"/>
<name>A0A101HIZ9_9BACT</name>
<dbReference type="Proteomes" id="UP000053904">
    <property type="component" value="Unassembled WGS sequence"/>
</dbReference>
<protein>
    <submittedName>
        <fullName evidence="2">Uncharacterized protein</fullName>
    </submittedName>
</protein>
<sequence length="110" mass="13165">MGKEFIKYIQDMVQRDSFDEERSKLLYNDILKKFKREKSFNIRDYLSIAFLGVSVFFLGYTIHISNLKINNEYITSMNESLKEEVILDSEEIKYMDDINIELDNLLLETF</sequence>
<keyword evidence="1" id="KW-0472">Membrane</keyword>
<accession>A0A101HIZ9</accession>
<keyword evidence="1" id="KW-0812">Transmembrane</keyword>
<evidence type="ECO:0000256" key="1">
    <source>
        <dbReference type="SAM" id="Phobius"/>
    </source>
</evidence>
<organism evidence="2 3">
    <name type="scientific">candidate division WS6 bacterium 34_10</name>
    <dbReference type="NCBI Taxonomy" id="1641389"/>
    <lineage>
        <taxon>Bacteria</taxon>
        <taxon>Candidatus Dojkabacteria</taxon>
    </lineage>
</organism>